<evidence type="ECO:0000313" key="3">
    <source>
        <dbReference type="EMBL" id="GAN60618.1"/>
    </source>
</evidence>
<dbReference type="PANTHER" id="PTHR35936">
    <property type="entry name" value="MEMBRANE-BOUND LYTIC MUREIN TRANSGLYCOSYLASE F"/>
    <property type="match status" value="1"/>
</dbReference>
<dbReference type="EMBL" id="BAMV01000014">
    <property type="protein sequence ID" value="GAN60618.1"/>
    <property type="molecule type" value="Genomic_DNA"/>
</dbReference>
<gene>
    <name evidence="3" type="ORF">Abci_014_030</name>
    <name evidence="4" type="ORF">ACI01nite_23720</name>
</gene>
<name>A0A0D6N4W8_9PROT</name>
<dbReference type="InterPro" id="IPR001638">
    <property type="entry name" value="Solute-binding_3/MltF_N"/>
</dbReference>
<dbReference type="AlphaFoldDB" id="A0A0D6N4W8"/>
<dbReference type="SMART" id="SM00062">
    <property type="entry name" value="PBPb"/>
    <property type="match status" value="1"/>
</dbReference>
<dbReference type="Proteomes" id="UP000321891">
    <property type="component" value="Unassembled WGS sequence"/>
</dbReference>
<dbReference type="RefSeq" id="WP_048838677.1">
    <property type="nucleotide sequence ID" value="NZ_BAMV01000014.1"/>
</dbReference>
<reference evidence="3 5" key="1">
    <citation type="submission" date="2012-11" db="EMBL/GenBank/DDBJ databases">
        <title>Whole genome sequence of Acetobacter cibinongensis 4H-1.</title>
        <authorList>
            <person name="Azuma Y."/>
            <person name="Higashiura N."/>
            <person name="Hirakawa H."/>
            <person name="Matsushita K."/>
        </authorList>
    </citation>
    <scope>NUCLEOTIDE SEQUENCE [LARGE SCALE GENOMIC DNA]</scope>
    <source>
        <strain evidence="3 5">4H-1</strain>
    </source>
</reference>
<sequence>MKREVFCAGILMVLGLVLVQNLGRKAENFIPYQTDIAVPVAQDLQERVPAEYRRSGALLVATHPTTPPTVFLTPDTMQLQGREIDIMAAVAQLLGLKLYWVNPGSLGSTVLGLASHRYDIALANLNVTETRLKKIDFVSYFDDKRLGLLGLASTQGQVTQWHDLCGLTIGAGSGTENATVLQNHSWECKQVGAAPIIVMLFPSRPAGVQAIISGRVPYFLGPYEGVKAMAQGSHGQIVLAATLDRHGSYVGMGLPHPSSLTPVITDAVNRLIELGIYQKILDKWGISYGEIGKSYSNMDILNSVGAQNDGRALQ</sequence>
<evidence type="ECO:0000313" key="4">
    <source>
        <dbReference type="EMBL" id="GEL59770.1"/>
    </source>
</evidence>
<dbReference type="EMBL" id="BJVU01000013">
    <property type="protein sequence ID" value="GEL59770.1"/>
    <property type="molecule type" value="Genomic_DNA"/>
</dbReference>
<evidence type="ECO:0000313" key="6">
    <source>
        <dbReference type="Proteomes" id="UP000321891"/>
    </source>
</evidence>
<dbReference type="PANTHER" id="PTHR35936:SF17">
    <property type="entry name" value="ARGININE-BINDING EXTRACELLULAR PROTEIN ARTP"/>
    <property type="match status" value="1"/>
</dbReference>
<comment type="caution">
    <text evidence="3">The sequence shown here is derived from an EMBL/GenBank/DDBJ whole genome shotgun (WGS) entry which is preliminary data.</text>
</comment>
<keyword evidence="1" id="KW-0732">Signal</keyword>
<dbReference type="SUPFAM" id="SSF53850">
    <property type="entry name" value="Periplasmic binding protein-like II"/>
    <property type="match status" value="1"/>
</dbReference>
<dbReference type="Proteomes" id="UP000032671">
    <property type="component" value="Unassembled WGS sequence"/>
</dbReference>
<feature type="domain" description="Solute-binding protein family 3/N-terminal" evidence="2">
    <location>
        <begin position="57"/>
        <end position="287"/>
    </location>
</feature>
<dbReference type="Pfam" id="PF00497">
    <property type="entry name" value="SBP_bac_3"/>
    <property type="match status" value="1"/>
</dbReference>
<accession>A0A0D6N4W8</accession>
<dbReference type="STRING" id="1231339.Abci_014_030"/>
<evidence type="ECO:0000259" key="2">
    <source>
        <dbReference type="SMART" id="SM00062"/>
    </source>
</evidence>
<dbReference type="Gene3D" id="3.40.190.10">
    <property type="entry name" value="Periplasmic binding protein-like II"/>
    <property type="match status" value="2"/>
</dbReference>
<proteinExistence type="predicted"/>
<keyword evidence="6" id="KW-1185">Reference proteome</keyword>
<evidence type="ECO:0000313" key="5">
    <source>
        <dbReference type="Proteomes" id="UP000032671"/>
    </source>
</evidence>
<organism evidence="3 5">
    <name type="scientific">Acetobacter cibinongensis</name>
    <dbReference type="NCBI Taxonomy" id="146475"/>
    <lineage>
        <taxon>Bacteria</taxon>
        <taxon>Pseudomonadati</taxon>
        <taxon>Pseudomonadota</taxon>
        <taxon>Alphaproteobacteria</taxon>
        <taxon>Acetobacterales</taxon>
        <taxon>Acetobacteraceae</taxon>
        <taxon>Acetobacter</taxon>
    </lineage>
</organism>
<reference evidence="4 6" key="2">
    <citation type="submission" date="2019-07" db="EMBL/GenBank/DDBJ databases">
        <title>Whole genome shotgun sequence of Acetobacter cibinongensis NBRC 16605.</title>
        <authorList>
            <person name="Hosoyama A."/>
            <person name="Uohara A."/>
            <person name="Ohji S."/>
            <person name="Ichikawa N."/>
        </authorList>
    </citation>
    <scope>NUCLEOTIDE SEQUENCE [LARGE SCALE GENOMIC DNA]</scope>
    <source>
        <strain evidence="4 6">NBRC 16605</strain>
    </source>
</reference>
<evidence type="ECO:0000256" key="1">
    <source>
        <dbReference type="ARBA" id="ARBA00022729"/>
    </source>
</evidence>
<accession>A0A6N3SQX2</accession>
<protein>
    <submittedName>
        <fullName evidence="3">ABC transporter amino acid permease</fullName>
    </submittedName>
    <submittedName>
        <fullName evidence="4">ABC transporter substrate-binding protein</fullName>
    </submittedName>
</protein>